<dbReference type="PIRSF" id="PIRSF038896">
    <property type="entry name" value="NAPE-PLD"/>
    <property type="match status" value="1"/>
</dbReference>
<dbReference type="AlphaFoldDB" id="A0A5C6GDE0"/>
<sequence length="397" mass="44395">MATYSSTVTQLQFSAGACPEDAELKKHHKKDNDGRFVKFENPYPSFGVWRDANMLQGMVKVLGARLEGKWTKPDLSDIHIPTATPVFQSLRHGSKALRASWLGHACCFVEFASGLRVLFDPVFEDRIGPGLVQKLGTKRLVPAPCSLADIPAIDAVIISHSHPDHLSWPSVREIFRLHPNVQFFVGLGLASWFRDGGIHSVSEMDWWEDAELVLKKQPSDTDDSAPQSITARISCLPSQHTSWRTGICDRDRTLWASWSVTSGEKSVWFGGDTGYRTVPELPEGVDDYGPEYANLPHCPQFSQIGKYRGPFDLGMIPIGAYKPRYLLSPVHSNPSDAVEIFRDVKCRQAMAIHWGTWALSSEEINEPPRLLREGLKSRGMEETGVFDIFAIGETRDF</sequence>
<dbReference type="InterPro" id="IPR024884">
    <property type="entry name" value="NAPE-PLD"/>
</dbReference>
<reference evidence="3" key="1">
    <citation type="submission" date="2018-12" db="EMBL/GenBank/DDBJ databases">
        <title>The complete genome of Metarhizium rileyi, a key fungal pathogen of Lepidoptera.</title>
        <authorList>
            <person name="Binneck E."/>
            <person name="Lastra C.C.L."/>
            <person name="Sosa-Gomez D.R."/>
        </authorList>
    </citation>
    <scope>NUCLEOTIDE SEQUENCE [LARGE SCALE GENOMIC DNA]</scope>
    <source>
        <strain evidence="3">Cep018-CH2</strain>
    </source>
</reference>
<evidence type="ECO:0000313" key="3">
    <source>
        <dbReference type="Proteomes" id="UP000317257"/>
    </source>
</evidence>
<dbReference type="PANTHER" id="PTHR15032">
    <property type="entry name" value="N-ACYL-PHOSPHATIDYLETHANOLAMINE-HYDROLYZING PHOSPHOLIPASE D"/>
    <property type="match status" value="1"/>
</dbReference>
<feature type="domain" description="Metallo-beta-lactamase" evidence="1">
    <location>
        <begin position="116"/>
        <end position="354"/>
    </location>
</feature>
<dbReference type="Proteomes" id="UP000317257">
    <property type="component" value="Unassembled WGS sequence"/>
</dbReference>
<dbReference type="InterPro" id="IPR001279">
    <property type="entry name" value="Metallo-B-lactamas"/>
</dbReference>
<dbReference type="GO" id="GO:0005737">
    <property type="term" value="C:cytoplasm"/>
    <property type="evidence" value="ECO:0007669"/>
    <property type="project" value="TreeGrafter"/>
</dbReference>
<comment type="caution">
    <text evidence="2">The sequence shown here is derived from an EMBL/GenBank/DDBJ whole genome shotgun (WGS) entry which is preliminary data.</text>
</comment>
<evidence type="ECO:0000259" key="1">
    <source>
        <dbReference type="Pfam" id="PF12706"/>
    </source>
</evidence>
<evidence type="ECO:0000313" key="2">
    <source>
        <dbReference type="EMBL" id="TWU75374.1"/>
    </source>
</evidence>
<protein>
    <recommendedName>
        <fullName evidence="1">Metallo-beta-lactamase domain-containing protein</fullName>
    </recommendedName>
</protein>
<name>A0A5C6GDE0_METRR</name>
<dbReference type="GO" id="GO:0070291">
    <property type="term" value="P:N-acylethanolamine metabolic process"/>
    <property type="evidence" value="ECO:0007669"/>
    <property type="project" value="TreeGrafter"/>
</dbReference>
<dbReference type="GO" id="GO:0070290">
    <property type="term" value="F:N-acylphosphatidylethanolamine-specific phospholipase D activity"/>
    <property type="evidence" value="ECO:0007669"/>
    <property type="project" value="InterPro"/>
</dbReference>
<gene>
    <name evidence="2" type="ORF">ED733_000794</name>
</gene>
<organism evidence="2 3">
    <name type="scientific">Metarhizium rileyi (strain RCEF 4871)</name>
    <name type="common">Nomuraea rileyi</name>
    <dbReference type="NCBI Taxonomy" id="1649241"/>
    <lineage>
        <taxon>Eukaryota</taxon>
        <taxon>Fungi</taxon>
        <taxon>Dikarya</taxon>
        <taxon>Ascomycota</taxon>
        <taxon>Pezizomycotina</taxon>
        <taxon>Sordariomycetes</taxon>
        <taxon>Hypocreomycetidae</taxon>
        <taxon>Hypocreales</taxon>
        <taxon>Clavicipitaceae</taxon>
        <taxon>Metarhizium</taxon>
    </lineage>
</organism>
<dbReference type="PANTHER" id="PTHR15032:SF4">
    <property type="entry name" value="N-ACYL-PHOSPHATIDYLETHANOLAMINE-HYDROLYZING PHOSPHOLIPASE D"/>
    <property type="match status" value="1"/>
</dbReference>
<dbReference type="GO" id="GO:0070292">
    <property type="term" value="P:N-acylphosphatidylethanolamine metabolic process"/>
    <property type="evidence" value="ECO:0007669"/>
    <property type="project" value="TreeGrafter"/>
</dbReference>
<accession>A0A5C6GDE0</accession>
<dbReference type="EMBL" id="SBHS01000007">
    <property type="protein sequence ID" value="TWU75374.1"/>
    <property type="molecule type" value="Genomic_DNA"/>
</dbReference>
<dbReference type="Gene3D" id="3.60.15.10">
    <property type="entry name" value="Ribonuclease Z/Hydroxyacylglutathione hydrolase-like"/>
    <property type="match status" value="1"/>
</dbReference>
<dbReference type="GO" id="GO:0008270">
    <property type="term" value="F:zinc ion binding"/>
    <property type="evidence" value="ECO:0007669"/>
    <property type="project" value="InterPro"/>
</dbReference>
<proteinExistence type="predicted"/>
<dbReference type="InterPro" id="IPR036866">
    <property type="entry name" value="RibonucZ/Hydroxyglut_hydro"/>
</dbReference>
<dbReference type="SUPFAM" id="SSF56281">
    <property type="entry name" value="Metallo-hydrolase/oxidoreductase"/>
    <property type="match status" value="1"/>
</dbReference>
<dbReference type="Pfam" id="PF12706">
    <property type="entry name" value="Lactamase_B_2"/>
    <property type="match status" value="1"/>
</dbReference>